<dbReference type="InterPro" id="IPR036322">
    <property type="entry name" value="WD40_repeat_dom_sf"/>
</dbReference>
<dbReference type="Gene3D" id="1.25.40.470">
    <property type="match status" value="2"/>
</dbReference>
<comment type="subcellular location">
    <subcellularLocation>
        <location evidence="2">Cytoplasmic vesicle</location>
        <location evidence="2">COPI-coated vesicle membrane</location>
        <topology evidence="2">Peripheral membrane protein</topology>
        <orientation evidence="2">Cytoplasmic side</orientation>
    </subcellularLocation>
    <subcellularLocation>
        <location evidence="1">Golgi apparatus membrane</location>
        <topology evidence="1">Peripheral membrane protein</topology>
        <orientation evidence="1">Cytoplasmic side</orientation>
    </subcellularLocation>
</comment>
<evidence type="ECO:0000256" key="6">
    <source>
        <dbReference type="ARBA" id="ARBA00022574"/>
    </source>
</evidence>
<dbReference type="InterPro" id="IPR001680">
    <property type="entry name" value="WD40_rpt"/>
</dbReference>
<evidence type="ECO:0000256" key="15">
    <source>
        <dbReference type="SAM" id="MobiDB-lite"/>
    </source>
</evidence>
<keyword evidence="12" id="KW-0968">Cytoplasmic vesicle</keyword>
<name>A0A182WCQ1_9DIPT</name>
<keyword evidence="10" id="KW-0333">Golgi apparatus</keyword>
<evidence type="ECO:0000256" key="1">
    <source>
        <dbReference type="ARBA" id="ARBA00004255"/>
    </source>
</evidence>
<dbReference type="FunFam" id="1.25.40.470:FF:000001">
    <property type="entry name" value="Coatomer subunit beta"/>
    <property type="match status" value="2"/>
</dbReference>
<dbReference type="GO" id="GO:0006890">
    <property type="term" value="P:retrograde vesicle-mediated transport, Golgi to endoplasmic reticulum"/>
    <property type="evidence" value="ECO:0007669"/>
    <property type="project" value="TreeGrafter"/>
</dbReference>
<dbReference type="Pfam" id="PF04053">
    <property type="entry name" value="B-prop_COPA_B_2nd"/>
    <property type="match status" value="2"/>
</dbReference>
<keyword evidence="11" id="KW-0472">Membrane</keyword>
<dbReference type="Proteomes" id="UP000075920">
    <property type="component" value="Unassembled WGS sequence"/>
</dbReference>
<evidence type="ECO:0000256" key="10">
    <source>
        <dbReference type="ARBA" id="ARBA00023034"/>
    </source>
</evidence>
<dbReference type="SUPFAM" id="SSF50978">
    <property type="entry name" value="WD40 repeat-like"/>
    <property type="match status" value="2"/>
</dbReference>
<keyword evidence="8" id="KW-0931">ER-Golgi transport</keyword>
<feature type="region of interest" description="Disordered" evidence="15">
    <location>
        <begin position="1240"/>
        <end position="1280"/>
    </location>
</feature>
<dbReference type="GO" id="GO:0000139">
    <property type="term" value="C:Golgi membrane"/>
    <property type="evidence" value="ECO:0007669"/>
    <property type="project" value="UniProtKB-SubCell"/>
</dbReference>
<dbReference type="PROSITE" id="PS50294">
    <property type="entry name" value="WD_REPEATS_REGION"/>
    <property type="match status" value="4"/>
</dbReference>
<dbReference type="CDD" id="cd00200">
    <property type="entry name" value="WD40"/>
    <property type="match status" value="1"/>
</dbReference>
<keyword evidence="7" id="KW-0677">Repeat</keyword>
<feature type="repeat" description="WD" evidence="14">
    <location>
        <begin position="243"/>
        <end position="274"/>
    </location>
</feature>
<keyword evidence="6 14" id="KW-0853">WD repeat</keyword>
<keyword evidence="5" id="KW-0963">Cytoplasm</keyword>
<dbReference type="PRINTS" id="PR00320">
    <property type="entry name" value="GPROTEINBRPT"/>
</dbReference>
<dbReference type="GO" id="GO:0005198">
    <property type="term" value="F:structural molecule activity"/>
    <property type="evidence" value="ECO:0007669"/>
    <property type="project" value="InterPro"/>
</dbReference>
<dbReference type="GO" id="GO:0006886">
    <property type="term" value="P:intracellular protein transport"/>
    <property type="evidence" value="ECO:0007669"/>
    <property type="project" value="InterPro"/>
</dbReference>
<dbReference type="PANTHER" id="PTHR19876:SF2">
    <property type="entry name" value="COATOMER SUBUNIT BETA"/>
    <property type="match status" value="1"/>
</dbReference>
<evidence type="ECO:0000256" key="13">
    <source>
        <dbReference type="ARBA" id="ARBA00032920"/>
    </source>
</evidence>
<feature type="domain" description="COPA/B TPR" evidence="17">
    <location>
        <begin position="1010"/>
        <end position="1190"/>
    </location>
</feature>
<feature type="domain" description="COPA/B TPR" evidence="17">
    <location>
        <begin position="614"/>
        <end position="794"/>
    </location>
</feature>
<keyword evidence="9" id="KW-0653">Protein transport</keyword>
<reference evidence="18" key="2">
    <citation type="submission" date="2020-05" db="UniProtKB">
        <authorList>
            <consortium name="EnsemblMetazoa"/>
        </authorList>
    </citation>
    <scope>IDENTIFICATION</scope>
    <source>
        <strain evidence="18">MINIMUS1</strain>
    </source>
</reference>
<evidence type="ECO:0000256" key="5">
    <source>
        <dbReference type="ARBA" id="ARBA00022490"/>
    </source>
</evidence>
<dbReference type="Pfam" id="PF00400">
    <property type="entry name" value="WD40"/>
    <property type="match status" value="5"/>
</dbReference>
<evidence type="ECO:0000313" key="18">
    <source>
        <dbReference type="EnsemblMetazoa" id="AMIN008138-PA"/>
    </source>
</evidence>
<dbReference type="InterPro" id="IPR020472">
    <property type="entry name" value="WD40_PAC1"/>
</dbReference>
<keyword evidence="19" id="KW-1185">Reference proteome</keyword>
<feature type="repeat" description="WD" evidence="14">
    <location>
        <begin position="156"/>
        <end position="190"/>
    </location>
</feature>
<dbReference type="VEuPathDB" id="VectorBase:AMIN008138"/>
<keyword evidence="4" id="KW-0813">Transport</keyword>
<comment type="similarity">
    <text evidence="3">Belongs to the WD repeat COPB2 family.</text>
</comment>
<dbReference type="FunFam" id="2.130.10.10:FF:000008">
    <property type="entry name" value="Coatomer subunit beta"/>
    <property type="match status" value="1"/>
</dbReference>
<evidence type="ECO:0000256" key="9">
    <source>
        <dbReference type="ARBA" id="ARBA00022927"/>
    </source>
</evidence>
<evidence type="ECO:0000256" key="2">
    <source>
        <dbReference type="ARBA" id="ARBA00004347"/>
    </source>
</evidence>
<dbReference type="InterPro" id="IPR056176">
    <property type="entry name" value="TPR_COPA_B"/>
</dbReference>
<sequence>MKEPEMVGCNSGKDWLRRSPLRLDIKRRLTSRSDRVKSVDLHPTEPWMLCALYNGHVHVMNYENQQLVKDFEVCDLPVRCARFVARKNWILTGSDDMQVRVFNYNTLEKVHSFEAHTDYVRCIAVHPTQPLILTCSDDMLVKLWNWEKMWAVQRVFEGHTHYVMQVVFNPKDNNTFASASLDRTVKVWQLGSNVPNFTLEGHEKGVNCVDYYHGGDKPYLISGADDRLVKIWDYQNKTCVQTLEGHAQNVSAVYFHPELPILLTGSEDGTIRIWHSGTYRLETSLNYGFERVWTIACMRGTNNVALGYDEGSIIIKVGREEPAMSMDVNGGKIVWARHSEMQQVNLKALPEGTEIKDGERLPVAVKDMGACEIYPQTIAHNPNGRFVVVCGDGEYIIYTSMALRNKAFGSAQEFVWASENSEYAVRESSGTVKLFRNFKERKSFTPDYGAEGIFGGQLLGVKTSSGLTFYDWENLELIRRIEVQPRHVFWNEAGTLVCLATEDSYFILKVNIGMVQNALATKQQLSEDGIEEAFDVLGEVNELVRTGLWVGDCFIYTNSVNRINYYVGGEIVTVSHLDRTMYLLGYVPKDNRLYLGDKELNVTSFALLLSVLEYQTAVMRRDFETADRVLPTIPKEHRTRVAHFLEMQGFRQQALQVSIDPEHRFELALKIGDLDTALVLARESDSPQKWSQLASIATSKNKFDLVKECLTNANDYGGLLLLATSTGDSDMLRNLGENGVTQGKFNISFLSMFLLGDLEKCLEILIQTNRIPEAAFFARTYLPSKISHVLDIWRTELAKINEKAGQSLADPQQYENLFPGFYDSVKTQQFLLPERSTLLPANAATKVSIFGGQLLGVKTSSGLTFYDWENLELIRRIEVQPRHVFWNEAGTLVCLATEDSYFILKVNIGMVQNALATKQQLSEDGIEEAFDVLGEVNELVRTGLWVGDCFIYTNSVNRINYYVGGEIVTVSHLDRTMYLLGYVPKDNRLYLGDKELNVTSFALLLSVLEYQTAVMRRDFETADRVLPTIPKEHRTRVAHFLEMQGFRQQALQVSIDPEHRFELALKIGDLDTALVLARESDSPQKWSQLASIATSKNKFDLVKECLTNANDYGGLLLLATSTGDSDMLRNLGENGVTQGKFNISFLSMFLLGDLEKCLEILIQTNRIPEAAFFARTYLPSKISHVLDIWRTELAKINEKAGQSLADPQQYENLFPGFYDSVKTQQFLLPERSTLLPANAATKAPSVSKHPEATVVNSNADSSSTQVPPASVPPTINTSTTTVGNVSAAQVKRKSSLEDFESEIEALMDDNIDTSDVNIDDVELSDD</sequence>
<evidence type="ECO:0000256" key="7">
    <source>
        <dbReference type="ARBA" id="ARBA00022737"/>
    </source>
</evidence>
<feature type="compositionally biased region" description="Polar residues" evidence="15">
    <location>
        <begin position="1254"/>
        <end position="1280"/>
    </location>
</feature>
<evidence type="ECO:0000259" key="17">
    <source>
        <dbReference type="Pfam" id="PF23953"/>
    </source>
</evidence>
<dbReference type="InterPro" id="IPR006692">
    <property type="entry name" value="Beta-prop_COPA/B_2nd"/>
</dbReference>
<dbReference type="CDD" id="cd22947">
    <property type="entry name" value="Coatomer_WDAD_beta-like"/>
    <property type="match status" value="2"/>
</dbReference>
<proteinExistence type="inferred from homology"/>
<evidence type="ECO:0000256" key="3">
    <source>
        <dbReference type="ARBA" id="ARBA00010844"/>
    </source>
</evidence>
<accession>A0A182WCQ1</accession>
<reference evidence="19" key="1">
    <citation type="submission" date="2013-03" db="EMBL/GenBank/DDBJ databases">
        <title>The Genome Sequence of Anopheles minimus MINIMUS1.</title>
        <authorList>
            <consortium name="The Broad Institute Genomics Platform"/>
            <person name="Neafsey D.E."/>
            <person name="Walton C."/>
            <person name="Walker B."/>
            <person name="Young S.K."/>
            <person name="Zeng Q."/>
            <person name="Gargeya S."/>
            <person name="Fitzgerald M."/>
            <person name="Haas B."/>
            <person name="Abouelleil A."/>
            <person name="Allen A.W."/>
            <person name="Alvarado L."/>
            <person name="Arachchi H.M."/>
            <person name="Berlin A.M."/>
            <person name="Chapman S.B."/>
            <person name="Gainer-Dewar J."/>
            <person name="Goldberg J."/>
            <person name="Griggs A."/>
            <person name="Gujja S."/>
            <person name="Hansen M."/>
            <person name="Howarth C."/>
            <person name="Imamovic A."/>
            <person name="Ireland A."/>
            <person name="Larimer J."/>
            <person name="McCowan C."/>
            <person name="Murphy C."/>
            <person name="Pearson M."/>
            <person name="Poon T.W."/>
            <person name="Priest M."/>
            <person name="Roberts A."/>
            <person name="Saif S."/>
            <person name="Shea T."/>
            <person name="Sisk P."/>
            <person name="Sykes S."/>
            <person name="Wortman J."/>
            <person name="Nusbaum C."/>
            <person name="Birren B."/>
        </authorList>
    </citation>
    <scope>NUCLEOTIDE SEQUENCE [LARGE SCALE GENOMIC DNA]</scope>
    <source>
        <strain evidence="19">MINIMUS1</strain>
    </source>
</reference>
<dbReference type="InterPro" id="IPR050844">
    <property type="entry name" value="Coatomer_complex_subunit"/>
</dbReference>
<evidence type="ECO:0000256" key="14">
    <source>
        <dbReference type="PROSITE-ProRule" id="PRU00221"/>
    </source>
</evidence>
<evidence type="ECO:0000256" key="11">
    <source>
        <dbReference type="ARBA" id="ARBA00023136"/>
    </source>
</evidence>
<evidence type="ECO:0000313" key="19">
    <source>
        <dbReference type="Proteomes" id="UP000075920"/>
    </source>
</evidence>
<protein>
    <recommendedName>
        <fullName evidence="13">Beta'-coat protein</fullName>
    </recommendedName>
</protein>
<dbReference type="PROSITE" id="PS50082">
    <property type="entry name" value="WD_REPEATS_2"/>
    <property type="match status" value="4"/>
</dbReference>
<dbReference type="Pfam" id="PF23953">
    <property type="entry name" value="TPR_COPA_B"/>
    <property type="match status" value="2"/>
</dbReference>
<dbReference type="InterPro" id="IPR015943">
    <property type="entry name" value="WD40/YVTN_repeat-like_dom_sf"/>
</dbReference>
<dbReference type="STRING" id="112268.A0A182WCQ1"/>
<dbReference type="Gene3D" id="2.130.10.10">
    <property type="entry name" value="YVTN repeat-like/Quinoprotein amine dehydrogenase"/>
    <property type="match status" value="1"/>
</dbReference>
<evidence type="ECO:0000256" key="4">
    <source>
        <dbReference type="ARBA" id="ARBA00022448"/>
    </source>
</evidence>
<feature type="repeat" description="WD" evidence="14">
    <location>
        <begin position="113"/>
        <end position="145"/>
    </location>
</feature>
<evidence type="ECO:0000256" key="12">
    <source>
        <dbReference type="ARBA" id="ARBA00023329"/>
    </source>
</evidence>
<dbReference type="SMART" id="SM00320">
    <property type="entry name" value="WD40"/>
    <property type="match status" value="6"/>
</dbReference>
<evidence type="ECO:0000259" key="16">
    <source>
        <dbReference type="Pfam" id="PF04053"/>
    </source>
</evidence>
<dbReference type="PANTHER" id="PTHR19876">
    <property type="entry name" value="COATOMER"/>
    <property type="match status" value="1"/>
</dbReference>
<dbReference type="GO" id="GO:0030126">
    <property type="term" value="C:COPI vesicle coat"/>
    <property type="evidence" value="ECO:0007669"/>
    <property type="project" value="TreeGrafter"/>
</dbReference>
<feature type="domain" description="COPA/B second beta-propeller" evidence="16">
    <location>
        <begin position="338"/>
        <end position="597"/>
    </location>
</feature>
<dbReference type="GO" id="GO:0006891">
    <property type="term" value="P:intra-Golgi vesicle-mediated transport"/>
    <property type="evidence" value="ECO:0007669"/>
    <property type="project" value="TreeGrafter"/>
</dbReference>
<dbReference type="GO" id="GO:0006888">
    <property type="term" value="P:endoplasmic reticulum to Golgi vesicle-mediated transport"/>
    <property type="evidence" value="ECO:0007669"/>
    <property type="project" value="TreeGrafter"/>
</dbReference>
<feature type="domain" description="COPA/B second beta-propeller" evidence="16">
    <location>
        <begin position="848"/>
        <end position="993"/>
    </location>
</feature>
<organism evidence="18 19">
    <name type="scientific">Anopheles minimus</name>
    <dbReference type="NCBI Taxonomy" id="112268"/>
    <lineage>
        <taxon>Eukaryota</taxon>
        <taxon>Metazoa</taxon>
        <taxon>Ecdysozoa</taxon>
        <taxon>Arthropoda</taxon>
        <taxon>Hexapoda</taxon>
        <taxon>Insecta</taxon>
        <taxon>Pterygota</taxon>
        <taxon>Neoptera</taxon>
        <taxon>Endopterygota</taxon>
        <taxon>Diptera</taxon>
        <taxon>Nematocera</taxon>
        <taxon>Culicoidea</taxon>
        <taxon>Culicidae</taxon>
        <taxon>Anophelinae</taxon>
        <taxon>Anopheles</taxon>
    </lineage>
</organism>
<evidence type="ECO:0000256" key="8">
    <source>
        <dbReference type="ARBA" id="ARBA00022892"/>
    </source>
</evidence>
<dbReference type="EnsemblMetazoa" id="AMIN008138-RA">
    <property type="protein sequence ID" value="AMIN008138-PA"/>
    <property type="gene ID" value="AMIN008138"/>
</dbReference>
<feature type="repeat" description="WD" evidence="14">
    <location>
        <begin position="199"/>
        <end position="242"/>
    </location>
</feature>